<dbReference type="InterPro" id="IPR038570">
    <property type="entry name" value="HicA_sf"/>
</dbReference>
<sequence>MIASEPTADTLKRLRAAGFETRANSRKGKGSHTVYHCPHGPVTISVVTGHRETSPALVRKVNKAIAACKNNCE</sequence>
<protein>
    <recommendedName>
        <fullName evidence="4">HicA-like toxin</fullName>
    </recommendedName>
</protein>
<dbReference type="GeneID" id="29125600"/>
<name>A0A142KC37_9CAUD</name>
<evidence type="ECO:0000256" key="1">
    <source>
        <dbReference type="SAM" id="MobiDB-lite"/>
    </source>
</evidence>
<evidence type="ECO:0000313" key="3">
    <source>
        <dbReference type="Proteomes" id="UP000203938"/>
    </source>
</evidence>
<dbReference type="Proteomes" id="UP000203938">
    <property type="component" value="Segment"/>
</dbReference>
<dbReference type="RefSeq" id="YP_009302792.1">
    <property type="nucleotide sequence ID" value="NC_031247.1"/>
</dbReference>
<proteinExistence type="predicted"/>
<dbReference type="EMBL" id="KU963261">
    <property type="protein sequence ID" value="AMS03670.1"/>
    <property type="molecule type" value="Genomic_DNA"/>
</dbReference>
<gene>
    <name evidence="2" type="primary">35</name>
    <name evidence="2" type="ORF">SEA_BETTERKATZ_35</name>
</gene>
<keyword evidence="3" id="KW-1185">Reference proteome</keyword>
<dbReference type="OrthoDB" id="27740at10239"/>
<accession>A0A142KC37</accession>
<reference evidence="3" key="1">
    <citation type="submission" date="2016-03" db="EMBL/GenBank/DDBJ databases">
        <authorList>
            <person name="Berryman E.N."/>
            <person name="Forrest K.M."/>
            <person name="McHale L."/>
            <person name="Wertz A.T."/>
            <person name="Zhuang Z."/>
            <person name="Kasturiarachi N.S."/>
            <person name="Pressimone C.A."/>
            <person name="Schiebel J.G."/>
            <person name="Furbee E.C."/>
            <person name="Grubb S.R."/>
            <person name="Warner M.H."/>
            <person name="Montgomery M.T."/>
            <person name="Garlena R.A."/>
            <person name="Russell D.A."/>
            <person name="Pope W.H."/>
            <person name="Jacobs-Sera D."/>
            <person name="Hendrix R.W."/>
            <person name="Hatfull G.F."/>
        </authorList>
    </citation>
    <scope>NUCLEOTIDE SEQUENCE [LARGE SCALE GENOMIC DNA]</scope>
</reference>
<dbReference type="Gene3D" id="3.30.920.30">
    <property type="entry name" value="Hypothetical protein"/>
    <property type="match status" value="1"/>
</dbReference>
<organism evidence="2 3">
    <name type="scientific">Gordonia phage BetterKatz</name>
    <dbReference type="NCBI Taxonomy" id="1821551"/>
    <lineage>
        <taxon>Viruses</taxon>
        <taxon>Duplodnaviria</taxon>
        <taxon>Heunggongvirae</taxon>
        <taxon>Uroviricota</taxon>
        <taxon>Caudoviricetes</taxon>
        <taxon>Betterkatzvirus</taxon>
        <taxon>Betterkatzvirus betterkatz</taxon>
    </lineage>
</organism>
<dbReference type="KEGG" id="vg:29125600"/>
<evidence type="ECO:0008006" key="4">
    <source>
        <dbReference type="Google" id="ProtNLM"/>
    </source>
</evidence>
<dbReference type="SUPFAM" id="SSF54786">
    <property type="entry name" value="YcfA/nrd intein domain"/>
    <property type="match status" value="1"/>
</dbReference>
<feature type="region of interest" description="Disordered" evidence="1">
    <location>
        <begin position="1"/>
        <end position="35"/>
    </location>
</feature>
<evidence type="ECO:0000313" key="2">
    <source>
        <dbReference type="EMBL" id="AMS03670.1"/>
    </source>
</evidence>